<keyword evidence="2" id="KW-1185">Reference proteome</keyword>
<sequence length="123" mass="14343">MSDYSKNLRLKIKSIEFSLKLLEPKFKKIETCSSNCFRSPKVLSKKYAIVSYARTVNKLKPLERIFHNPILENSSQKQIRNKTVLKLPYIKSENYKKEFSCLKSTKNKLGATYETRQLKGCDS</sequence>
<evidence type="ECO:0000313" key="1">
    <source>
        <dbReference type="EMBL" id="OMJ86591.1"/>
    </source>
</evidence>
<name>A0A1R2CC62_9CILI</name>
<dbReference type="AlphaFoldDB" id="A0A1R2CC62"/>
<organism evidence="1 2">
    <name type="scientific">Stentor coeruleus</name>
    <dbReference type="NCBI Taxonomy" id="5963"/>
    <lineage>
        <taxon>Eukaryota</taxon>
        <taxon>Sar</taxon>
        <taxon>Alveolata</taxon>
        <taxon>Ciliophora</taxon>
        <taxon>Postciliodesmatophora</taxon>
        <taxon>Heterotrichea</taxon>
        <taxon>Heterotrichida</taxon>
        <taxon>Stentoridae</taxon>
        <taxon>Stentor</taxon>
    </lineage>
</organism>
<dbReference type="Proteomes" id="UP000187209">
    <property type="component" value="Unassembled WGS sequence"/>
</dbReference>
<reference evidence="1 2" key="1">
    <citation type="submission" date="2016-11" db="EMBL/GenBank/DDBJ databases">
        <title>The macronuclear genome of Stentor coeruleus: a giant cell with tiny introns.</title>
        <authorList>
            <person name="Slabodnick M."/>
            <person name="Ruby J.G."/>
            <person name="Reiff S.B."/>
            <person name="Swart E.C."/>
            <person name="Gosai S."/>
            <person name="Prabakaran S."/>
            <person name="Witkowska E."/>
            <person name="Larue G.E."/>
            <person name="Fisher S."/>
            <person name="Freeman R.M."/>
            <person name="Gunawardena J."/>
            <person name="Chu W."/>
            <person name="Stover N.A."/>
            <person name="Gregory B.D."/>
            <person name="Nowacki M."/>
            <person name="Derisi J."/>
            <person name="Roy S.W."/>
            <person name="Marshall W.F."/>
            <person name="Sood P."/>
        </authorList>
    </citation>
    <scope>NUCLEOTIDE SEQUENCE [LARGE SCALE GENOMIC DNA]</scope>
    <source>
        <strain evidence="1">WM001</strain>
    </source>
</reference>
<proteinExistence type="predicted"/>
<dbReference type="EMBL" id="MPUH01000201">
    <property type="protein sequence ID" value="OMJ86591.1"/>
    <property type="molecule type" value="Genomic_DNA"/>
</dbReference>
<comment type="caution">
    <text evidence="1">The sequence shown here is derived from an EMBL/GenBank/DDBJ whole genome shotgun (WGS) entry which is preliminary data.</text>
</comment>
<evidence type="ECO:0000313" key="2">
    <source>
        <dbReference type="Proteomes" id="UP000187209"/>
    </source>
</evidence>
<gene>
    <name evidence="1" type="ORF">SteCoe_11878</name>
</gene>
<protein>
    <submittedName>
        <fullName evidence="1">Uncharacterized protein</fullName>
    </submittedName>
</protein>
<accession>A0A1R2CC62</accession>